<dbReference type="InterPro" id="IPR049730">
    <property type="entry name" value="SNF2/RAD54-like_C"/>
</dbReference>
<dbReference type="CDD" id="cd18011">
    <property type="entry name" value="DEXDc_RapA"/>
    <property type="match status" value="1"/>
</dbReference>
<keyword evidence="3 8" id="KW-0347">Helicase</keyword>
<dbReference type="InterPro" id="IPR027417">
    <property type="entry name" value="P-loop_NTPase"/>
</dbReference>
<dbReference type="PROSITE" id="PS51194">
    <property type="entry name" value="HELICASE_CTER"/>
    <property type="match status" value="1"/>
</dbReference>
<dbReference type="GO" id="GO:0005524">
    <property type="term" value="F:ATP binding"/>
    <property type="evidence" value="ECO:0007669"/>
    <property type="project" value="UniProtKB-KW"/>
</dbReference>
<evidence type="ECO:0000256" key="5">
    <source>
        <dbReference type="SAM" id="Coils"/>
    </source>
</evidence>
<dbReference type="SUPFAM" id="SSF52540">
    <property type="entry name" value="P-loop containing nucleoside triphosphate hydrolases"/>
    <property type="match status" value="2"/>
</dbReference>
<dbReference type="InterPro" id="IPR038718">
    <property type="entry name" value="SNF2-like_sf"/>
</dbReference>
<dbReference type="Gene3D" id="3.40.50.300">
    <property type="entry name" value="P-loop containing nucleotide triphosphate hydrolases"/>
    <property type="match status" value="1"/>
</dbReference>
<dbReference type="GO" id="GO:0004386">
    <property type="term" value="F:helicase activity"/>
    <property type="evidence" value="ECO:0007669"/>
    <property type="project" value="UniProtKB-KW"/>
</dbReference>
<dbReference type="Pfam" id="PF00176">
    <property type="entry name" value="SNF2-rel_dom"/>
    <property type="match status" value="1"/>
</dbReference>
<dbReference type="PROSITE" id="PS51192">
    <property type="entry name" value="HELICASE_ATP_BIND_1"/>
    <property type="match status" value="1"/>
</dbReference>
<dbReference type="Pfam" id="PF00271">
    <property type="entry name" value="Helicase_C"/>
    <property type="match status" value="1"/>
</dbReference>
<keyword evidence="4" id="KW-0067">ATP-binding</keyword>
<sequence length="968" mass="111762">MTITPYHAKYFAHELTRRCPSDSLEKLAGSLADAQVDLNPHQVEAALFAFRSPLSKGAILADEVGLGKTIEAGIVLSQKWAERKRRILLILPANLRKQWNQELQEKFFLPSVILEAKSFNQEIKNGHLNPFDQKSLVICSYQFARSKEPYLKAISWDLVIIDEAHRLRNVYKPDNKIGNAIKNALANVPKILLTATPLQNSLLELYGLVSLIDEHIFGDLKSYKTQFSRLTTEDGFDDLKERLKPICKRTLRRQVLEYIKYTNRIPITQEFYPSEPEQDLYNKVSEYLQRPRLYALPSSQRKLMTLILRKLLASSTYAIAGTLDALIKRLNLLLETKRITTSSIERFFPEYMGSASDFEALDDLSDEWDEEEDEQDTAKANERVFTPEELIEIQEEKTLVESFAQLAKEIQENSKGQVLMKALIAGFTEAENRGADKKAIIFTESTRTQKYLLDILSNTEYAGKIVLFNGSNNDPFSRQIYQKWLEKNKYTDKATGSATADKRAALVEFFKDEAVVMIATEAAAEGINLQFCSLVVNYDLPWNPQRIEQRIGRCHRYGQKHDVVVVNFLNKANAADERVYELLSEKFKLFDGVFGASDQVLGSIESGVDFEKRISEIYQSCRTEEEIQVSFDALQQEMEQQITDRLSMTRQKLLENFDEEVTEKLRLNLEKSREYLNKYETLLWGLTQYALWSVAAFDEEEPFVFDLRRNPYAVSEIPTGRYRMGRHVEDAHIYRLGHPLAQEVINTCKTPDLPLAQLVFDYTGSPKKINILESLVGQGGYLRVEQLTIDSFETEDYMVMSGVTETGETLEPEQCARLFSLEAQAPEESDKVPEYVVETLKELGFRFETELIQANLERNSGFFDTEMEKLEKWADDIKASLEIQLKELDKEIKFRKTEAKKILNLEQKVKAQREIKDLEKKRNQLRMSLYEAQDDVDNQKEELMTSIETRLRQKTQRTELFTIRWKLV</sequence>
<feature type="domain" description="Helicase ATP-binding" evidence="6">
    <location>
        <begin position="49"/>
        <end position="215"/>
    </location>
</feature>
<dbReference type="SMART" id="SM00490">
    <property type="entry name" value="HELICc"/>
    <property type="match status" value="1"/>
</dbReference>
<name>A0A2M7FX67_9BACT</name>
<dbReference type="Proteomes" id="UP000231019">
    <property type="component" value="Unassembled WGS sequence"/>
</dbReference>
<evidence type="ECO:0000259" key="7">
    <source>
        <dbReference type="PROSITE" id="PS51194"/>
    </source>
</evidence>
<dbReference type="GO" id="GO:0016787">
    <property type="term" value="F:hydrolase activity"/>
    <property type="evidence" value="ECO:0007669"/>
    <property type="project" value="UniProtKB-KW"/>
</dbReference>
<dbReference type="InterPro" id="IPR057342">
    <property type="entry name" value="DEXDc_RapA"/>
</dbReference>
<keyword evidence="5" id="KW-0175">Coiled coil</keyword>
<feature type="coiled-coil region" evidence="5">
    <location>
        <begin position="878"/>
        <end position="942"/>
    </location>
</feature>
<evidence type="ECO:0000256" key="2">
    <source>
        <dbReference type="ARBA" id="ARBA00022801"/>
    </source>
</evidence>
<accession>A0A2M7FX67</accession>
<feature type="domain" description="Helicase C-terminal" evidence="7">
    <location>
        <begin position="422"/>
        <end position="635"/>
    </location>
</feature>
<evidence type="ECO:0000256" key="1">
    <source>
        <dbReference type="ARBA" id="ARBA00022741"/>
    </source>
</evidence>
<evidence type="ECO:0000313" key="9">
    <source>
        <dbReference type="Proteomes" id="UP000231019"/>
    </source>
</evidence>
<dbReference type="SMART" id="SM00487">
    <property type="entry name" value="DEXDc"/>
    <property type="match status" value="1"/>
</dbReference>
<proteinExistence type="predicted"/>
<dbReference type="InterPro" id="IPR000330">
    <property type="entry name" value="SNF2_N"/>
</dbReference>
<gene>
    <name evidence="8" type="ORF">COW36_25020</name>
</gene>
<dbReference type="CDD" id="cd18793">
    <property type="entry name" value="SF2_C_SNF"/>
    <property type="match status" value="1"/>
</dbReference>
<organism evidence="8 9">
    <name type="scientific">bacterium (Candidatus Blackallbacteria) CG17_big_fil_post_rev_8_21_14_2_50_48_46</name>
    <dbReference type="NCBI Taxonomy" id="2014261"/>
    <lineage>
        <taxon>Bacteria</taxon>
        <taxon>Candidatus Blackallbacteria</taxon>
    </lineage>
</organism>
<evidence type="ECO:0000256" key="4">
    <source>
        <dbReference type="ARBA" id="ARBA00022840"/>
    </source>
</evidence>
<dbReference type="InterPro" id="IPR001650">
    <property type="entry name" value="Helicase_C-like"/>
</dbReference>
<dbReference type="Gene3D" id="3.40.50.10810">
    <property type="entry name" value="Tandem AAA-ATPase domain"/>
    <property type="match status" value="1"/>
</dbReference>
<evidence type="ECO:0000313" key="8">
    <source>
        <dbReference type="EMBL" id="PIW13667.1"/>
    </source>
</evidence>
<protein>
    <submittedName>
        <fullName evidence="8">DEAD/DEAH box helicase</fullName>
    </submittedName>
</protein>
<dbReference type="InterPro" id="IPR014001">
    <property type="entry name" value="Helicase_ATP-bd"/>
</dbReference>
<comment type="caution">
    <text evidence="8">The sequence shown here is derived from an EMBL/GenBank/DDBJ whole genome shotgun (WGS) entry which is preliminary data.</text>
</comment>
<keyword evidence="2" id="KW-0378">Hydrolase</keyword>
<dbReference type="AlphaFoldDB" id="A0A2M7FX67"/>
<dbReference type="PANTHER" id="PTHR10799">
    <property type="entry name" value="SNF2/RAD54 HELICASE FAMILY"/>
    <property type="match status" value="1"/>
</dbReference>
<evidence type="ECO:0000259" key="6">
    <source>
        <dbReference type="PROSITE" id="PS51192"/>
    </source>
</evidence>
<evidence type="ECO:0000256" key="3">
    <source>
        <dbReference type="ARBA" id="ARBA00022806"/>
    </source>
</evidence>
<keyword evidence="1" id="KW-0547">Nucleotide-binding</keyword>
<reference evidence="8 9" key="1">
    <citation type="submission" date="2017-09" db="EMBL/GenBank/DDBJ databases">
        <title>Depth-based differentiation of microbial function through sediment-hosted aquifers and enrichment of novel symbionts in the deep terrestrial subsurface.</title>
        <authorList>
            <person name="Probst A.J."/>
            <person name="Ladd B."/>
            <person name="Jarett J.K."/>
            <person name="Geller-Mcgrath D.E."/>
            <person name="Sieber C.M."/>
            <person name="Emerson J.B."/>
            <person name="Anantharaman K."/>
            <person name="Thomas B.C."/>
            <person name="Malmstrom R."/>
            <person name="Stieglmeier M."/>
            <person name="Klingl A."/>
            <person name="Woyke T."/>
            <person name="Ryan C.M."/>
            <person name="Banfield J.F."/>
        </authorList>
    </citation>
    <scope>NUCLEOTIDE SEQUENCE [LARGE SCALE GENOMIC DNA]</scope>
    <source>
        <strain evidence="8">CG17_big_fil_post_rev_8_21_14_2_50_48_46</strain>
    </source>
</reference>
<dbReference type="EMBL" id="PFFQ01000067">
    <property type="protein sequence ID" value="PIW13667.1"/>
    <property type="molecule type" value="Genomic_DNA"/>
</dbReference>